<feature type="domain" description="SIS" evidence="10">
    <location>
        <begin position="472"/>
        <end position="617"/>
    </location>
</feature>
<keyword evidence="4 8" id="KW-0032">Aminotransferase</keyword>
<gene>
    <name evidence="8 11" type="primary">glmS</name>
    <name evidence="11" type="ORF">LXN57_19865</name>
</gene>
<dbReference type="PROSITE" id="PS51278">
    <property type="entry name" value="GATASE_TYPE_2"/>
    <property type="match status" value="1"/>
</dbReference>
<feature type="active site" description="Nucleophile; for GATase activity" evidence="8">
    <location>
        <position position="2"/>
    </location>
</feature>
<evidence type="ECO:0000256" key="2">
    <source>
        <dbReference type="ARBA" id="ARBA00012916"/>
    </source>
</evidence>
<dbReference type="InterPro" id="IPR035490">
    <property type="entry name" value="GlmS/FrlB_SIS"/>
</dbReference>
<reference evidence="11 12" key="1">
    <citation type="submission" date="2022-06" db="EMBL/GenBank/DDBJ databases">
        <title>Actinoplanes abujensis sp. nov., isolated from Nigerian arid soil.</title>
        <authorList>
            <person name="Ding P."/>
        </authorList>
    </citation>
    <scope>NUCLEOTIDE SEQUENCE [LARGE SCALE GENOMIC DNA]</scope>
    <source>
        <strain evidence="12">TRM88002</strain>
    </source>
</reference>
<dbReference type="CDD" id="cd05009">
    <property type="entry name" value="SIS_GlmS_GlmD_2"/>
    <property type="match status" value="1"/>
</dbReference>
<keyword evidence="8" id="KW-0963">Cytoplasm</keyword>
<accession>A0ABT0Y1C5</accession>
<dbReference type="SUPFAM" id="SSF53697">
    <property type="entry name" value="SIS domain"/>
    <property type="match status" value="1"/>
</dbReference>
<dbReference type="Pfam" id="PF13522">
    <property type="entry name" value="GATase_6"/>
    <property type="match status" value="1"/>
</dbReference>
<dbReference type="InterPro" id="IPR035466">
    <property type="entry name" value="GlmS/AgaS_SIS"/>
</dbReference>
<evidence type="ECO:0000313" key="11">
    <source>
        <dbReference type="EMBL" id="MCM4079837.1"/>
    </source>
</evidence>
<comment type="caution">
    <text evidence="11">The sequence shown here is derived from an EMBL/GenBank/DDBJ whole genome shotgun (WGS) entry which is preliminary data.</text>
</comment>
<dbReference type="InterPro" id="IPR005855">
    <property type="entry name" value="GFAT"/>
</dbReference>
<dbReference type="PANTHER" id="PTHR10937">
    <property type="entry name" value="GLUCOSAMINE--FRUCTOSE-6-PHOSPHATE AMINOTRANSFERASE, ISOMERIZING"/>
    <property type="match status" value="1"/>
</dbReference>
<dbReference type="EC" id="2.6.1.16" evidence="2 8"/>
<keyword evidence="5 8" id="KW-0808">Transferase</keyword>
<feature type="domain" description="Glutamine amidotransferase type-2" evidence="9">
    <location>
        <begin position="2"/>
        <end position="232"/>
    </location>
</feature>
<evidence type="ECO:0000313" key="12">
    <source>
        <dbReference type="Proteomes" id="UP001523216"/>
    </source>
</evidence>
<dbReference type="CDD" id="cd05008">
    <property type="entry name" value="SIS_GlmS_GlmD_1"/>
    <property type="match status" value="1"/>
</dbReference>
<comment type="subunit">
    <text evidence="8">Homodimer.</text>
</comment>
<organism evidence="11 12">
    <name type="scientific">Paractinoplanes hotanensis</name>
    <dbReference type="NCBI Taxonomy" id="2906497"/>
    <lineage>
        <taxon>Bacteria</taxon>
        <taxon>Bacillati</taxon>
        <taxon>Actinomycetota</taxon>
        <taxon>Actinomycetes</taxon>
        <taxon>Micromonosporales</taxon>
        <taxon>Micromonosporaceae</taxon>
        <taxon>Paractinoplanes</taxon>
    </lineage>
</organism>
<dbReference type="InterPro" id="IPR001347">
    <property type="entry name" value="SIS_dom"/>
</dbReference>
<evidence type="ECO:0000256" key="8">
    <source>
        <dbReference type="HAMAP-Rule" id="MF_00164"/>
    </source>
</evidence>
<dbReference type="Gene3D" id="3.60.20.10">
    <property type="entry name" value="Glutamine Phosphoribosylpyrophosphate, subunit 1, domain 1"/>
    <property type="match status" value="1"/>
</dbReference>
<comment type="subcellular location">
    <subcellularLocation>
        <location evidence="8">Cytoplasm</location>
    </subcellularLocation>
</comment>
<dbReference type="HAMAP" id="MF_00164">
    <property type="entry name" value="GlmS"/>
    <property type="match status" value="1"/>
</dbReference>
<dbReference type="Proteomes" id="UP001523216">
    <property type="component" value="Unassembled WGS sequence"/>
</dbReference>
<dbReference type="InterPro" id="IPR029055">
    <property type="entry name" value="Ntn_hydrolases_N"/>
</dbReference>
<evidence type="ECO:0000256" key="4">
    <source>
        <dbReference type="ARBA" id="ARBA00022576"/>
    </source>
</evidence>
<proteinExistence type="inferred from homology"/>
<sequence>MCGIVGYVGGRPALSIVIDGLRRLEYRGYDSAGVAVVDDGALLTEKKAGKLANLEKALAEATQPGIAAGNTGIGHTRWATHGGPTDRNAHPHVSQDGQVAVIHNGIIENFARLRAELEATGVEFTSDTDTECAAHLLAAEVRALRESGHAEGPQLLAEGMRRTVRRLEGAFTLLAIDVRTPDAVAAARRNSPLVVGRGEGENFLASDVSAFIEYTREAIELGQDQVVLITPAGIEITGFDGSAQQGKEFHIDWDASAAEKGGFDYFMLKEIAEQPQAIADTLLGRLSDRGEIVLDEVRLTDQDLRDVDKIFIIACGTSYNAGMVAKYAIEHWVRLPCEVELASEFRYRDPILDRSTLVIVISQSGETMDTLMALRHAKEQKARVLAICNTNGSTIPRESDAVLYTHGGPEIAVASTKAFLTQLVACYLIGLHLAQIRGVMYADEVAAVVEKLQTTPDSLRTLLGSMEEVRALGRDLKSASTVLFIGRHVGYPVALEGALKLKELAYMHAEGFAAGELKHGPIALIDEGTPVVCVVPSPAGRGVIRDKVVSNIQEVRARGARTIVIAEEGDDSVAAYADHLIPVPATPTLLAPLMTTVPLQILACEIASARGHDVDQPRNLAKSVTVE</sequence>
<dbReference type="SUPFAM" id="SSF56235">
    <property type="entry name" value="N-terminal nucleophile aminohydrolases (Ntn hydrolases)"/>
    <property type="match status" value="1"/>
</dbReference>
<evidence type="ECO:0000259" key="10">
    <source>
        <dbReference type="PROSITE" id="PS51464"/>
    </source>
</evidence>
<dbReference type="PANTHER" id="PTHR10937:SF0">
    <property type="entry name" value="GLUTAMINE--FRUCTOSE-6-PHOSPHATE TRANSAMINASE (ISOMERIZING)"/>
    <property type="match status" value="1"/>
</dbReference>
<keyword evidence="7" id="KW-0315">Glutamine amidotransferase</keyword>
<comment type="catalytic activity">
    <reaction evidence="1 8">
        <text>D-fructose 6-phosphate + L-glutamine = D-glucosamine 6-phosphate + L-glutamate</text>
        <dbReference type="Rhea" id="RHEA:13237"/>
        <dbReference type="ChEBI" id="CHEBI:29985"/>
        <dbReference type="ChEBI" id="CHEBI:58359"/>
        <dbReference type="ChEBI" id="CHEBI:58725"/>
        <dbReference type="ChEBI" id="CHEBI:61527"/>
        <dbReference type="EC" id="2.6.1.16"/>
    </reaction>
</comment>
<dbReference type="NCBIfam" id="NF001484">
    <property type="entry name" value="PRK00331.1"/>
    <property type="match status" value="1"/>
</dbReference>
<evidence type="ECO:0000256" key="1">
    <source>
        <dbReference type="ARBA" id="ARBA00001031"/>
    </source>
</evidence>
<protein>
    <recommendedName>
        <fullName evidence="3 8">Glutamine--fructose-6-phosphate aminotransferase [isomerizing]</fullName>
        <ecNumber evidence="2 8">2.6.1.16</ecNumber>
    </recommendedName>
    <alternativeName>
        <fullName evidence="8">D-fructose-6-phosphate amidotransferase</fullName>
    </alternativeName>
    <alternativeName>
        <fullName evidence="8">GFAT</fullName>
    </alternativeName>
    <alternativeName>
        <fullName evidence="8">Glucosamine-6-phosphate synthase</fullName>
    </alternativeName>
    <alternativeName>
        <fullName evidence="8">Hexosephosphate aminotransferase</fullName>
    </alternativeName>
    <alternativeName>
        <fullName evidence="8">L-glutamine--D-fructose-6-phosphate amidotransferase</fullName>
    </alternativeName>
</protein>
<name>A0ABT0Y1C5_9ACTN</name>
<evidence type="ECO:0000256" key="3">
    <source>
        <dbReference type="ARBA" id="ARBA00016090"/>
    </source>
</evidence>
<feature type="active site" description="For Fru-6P isomerization activity" evidence="8">
    <location>
        <position position="622"/>
    </location>
</feature>
<dbReference type="InterPro" id="IPR046348">
    <property type="entry name" value="SIS_dom_sf"/>
</dbReference>
<dbReference type="InterPro" id="IPR017932">
    <property type="entry name" value="GATase_2_dom"/>
</dbReference>
<dbReference type="InterPro" id="IPR047084">
    <property type="entry name" value="GFAT_N"/>
</dbReference>
<evidence type="ECO:0000256" key="6">
    <source>
        <dbReference type="ARBA" id="ARBA00022737"/>
    </source>
</evidence>
<dbReference type="RefSeq" id="WP_251799659.1">
    <property type="nucleotide sequence ID" value="NZ_JAMQOL010000025.1"/>
</dbReference>
<dbReference type="NCBIfam" id="TIGR01135">
    <property type="entry name" value="glmS"/>
    <property type="match status" value="1"/>
</dbReference>
<evidence type="ECO:0000256" key="7">
    <source>
        <dbReference type="ARBA" id="ARBA00022962"/>
    </source>
</evidence>
<dbReference type="GO" id="GO:0004360">
    <property type="term" value="F:glutamine-fructose-6-phosphate transaminase (isomerizing) activity"/>
    <property type="evidence" value="ECO:0007669"/>
    <property type="project" value="UniProtKB-EC"/>
</dbReference>
<evidence type="ECO:0000256" key="5">
    <source>
        <dbReference type="ARBA" id="ARBA00022679"/>
    </source>
</evidence>
<dbReference type="PROSITE" id="PS51464">
    <property type="entry name" value="SIS"/>
    <property type="match status" value="2"/>
</dbReference>
<dbReference type="Gene3D" id="3.40.50.10490">
    <property type="entry name" value="Glucose-6-phosphate isomerase like protein, domain 1"/>
    <property type="match status" value="2"/>
</dbReference>
<dbReference type="EMBL" id="JAMQOL010000025">
    <property type="protein sequence ID" value="MCM4079837.1"/>
    <property type="molecule type" value="Genomic_DNA"/>
</dbReference>
<keyword evidence="12" id="KW-1185">Reference proteome</keyword>
<feature type="initiator methionine" description="Removed" evidence="8">
    <location>
        <position position="1"/>
    </location>
</feature>
<dbReference type="CDD" id="cd00714">
    <property type="entry name" value="GFAT"/>
    <property type="match status" value="1"/>
</dbReference>
<keyword evidence="6" id="KW-0677">Repeat</keyword>
<evidence type="ECO:0000259" key="9">
    <source>
        <dbReference type="PROSITE" id="PS51278"/>
    </source>
</evidence>
<dbReference type="Pfam" id="PF01380">
    <property type="entry name" value="SIS"/>
    <property type="match status" value="2"/>
</dbReference>
<feature type="domain" description="SIS" evidence="10">
    <location>
        <begin position="300"/>
        <end position="439"/>
    </location>
</feature>
<comment type="function">
    <text evidence="8">Catalyzes the first step in hexosamine metabolism, converting fructose-6P into glucosamine-6P using glutamine as a nitrogen source.</text>
</comment>